<evidence type="ECO:0000313" key="1">
    <source>
        <dbReference type="EMBL" id="KAH3868425.1"/>
    </source>
</evidence>
<gene>
    <name evidence="1" type="ORF">DPMN_031572</name>
</gene>
<accession>A0A9D4RJG0</accession>
<evidence type="ECO:0000313" key="2">
    <source>
        <dbReference type="Proteomes" id="UP000828390"/>
    </source>
</evidence>
<dbReference type="EMBL" id="JAIWYP010000002">
    <property type="protein sequence ID" value="KAH3868425.1"/>
    <property type="molecule type" value="Genomic_DNA"/>
</dbReference>
<reference evidence="1" key="1">
    <citation type="journal article" date="2019" name="bioRxiv">
        <title>The Genome of the Zebra Mussel, Dreissena polymorpha: A Resource for Invasive Species Research.</title>
        <authorList>
            <person name="McCartney M.A."/>
            <person name="Auch B."/>
            <person name="Kono T."/>
            <person name="Mallez S."/>
            <person name="Zhang Y."/>
            <person name="Obille A."/>
            <person name="Becker A."/>
            <person name="Abrahante J.E."/>
            <person name="Garbe J."/>
            <person name="Badalamenti J.P."/>
            <person name="Herman A."/>
            <person name="Mangelson H."/>
            <person name="Liachko I."/>
            <person name="Sullivan S."/>
            <person name="Sone E.D."/>
            <person name="Koren S."/>
            <person name="Silverstein K.A.T."/>
            <person name="Beckman K.B."/>
            <person name="Gohl D.M."/>
        </authorList>
    </citation>
    <scope>NUCLEOTIDE SEQUENCE</scope>
    <source>
        <strain evidence="1">Duluth1</strain>
        <tissue evidence="1">Whole animal</tissue>
    </source>
</reference>
<dbReference type="Proteomes" id="UP000828390">
    <property type="component" value="Unassembled WGS sequence"/>
</dbReference>
<dbReference type="AlphaFoldDB" id="A0A9D4RJG0"/>
<sequence>MNCSGNNHFILGAGLRTVEAHGYELFGTHAPLGQVPTKRHNFGNEFHFDVTIHEGFHWLKRSDDQHSLLESEGIITSLEKGARNSHEKLTGGES</sequence>
<reference evidence="1" key="2">
    <citation type="submission" date="2020-11" db="EMBL/GenBank/DDBJ databases">
        <authorList>
            <person name="McCartney M.A."/>
            <person name="Auch B."/>
            <person name="Kono T."/>
            <person name="Mallez S."/>
            <person name="Becker A."/>
            <person name="Gohl D.M."/>
            <person name="Silverstein K.A.T."/>
            <person name="Koren S."/>
            <person name="Bechman K.B."/>
            <person name="Herman A."/>
            <person name="Abrahante J.E."/>
            <person name="Garbe J."/>
        </authorList>
    </citation>
    <scope>NUCLEOTIDE SEQUENCE</scope>
    <source>
        <strain evidence="1">Duluth1</strain>
        <tissue evidence="1">Whole animal</tissue>
    </source>
</reference>
<proteinExistence type="predicted"/>
<comment type="caution">
    <text evidence="1">The sequence shown here is derived from an EMBL/GenBank/DDBJ whole genome shotgun (WGS) entry which is preliminary data.</text>
</comment>
<protein>
    <submittedName>
        <fullName evidence="1">Uncharacterized protein</fullName>
    </submittedName>
</protein>
<keyword evidence="2" id="KW-1185">Reference proteome</keyword>
<name>A0A9D4RJG0_DREPO</name>
<organism evidence="1 2">
    <name type="scientific">Dreissena polymorpha</name>
    <name type="common">Zebra mussel</name>
    <name type="synonym">Mytilus polymorpha</name>
    <dbReference type="NCBI Taxonomy" id="45954"/>
    <lineage>
        <taxon>Eukaryota</taxon>
        <taxon>Metazoa</taxon>
        <taxon>Spiralia</taxon>
        <taxon>Lophotrochozoa</taxon>
        <taxon>Mollusca</taxon>
        <taxon>Bivalvia</taxon>
        <taxon>Autobranchia</taxon>
        <taxon>Heteroconchia</taxon>
        <taxon>Euheterodonta</taxon>
        <taxon>Imparidentia</taxon>
        <taxon>Neoheterodontei</taxon>
        <taxon>Myida</taxon>
        <taxon>Dreissenoidea</taxon>
        <taxon>Dreissenidae</taxon>
        <taxon>Dreissena</taxon>
    </lineage>
</organism>